<feature type="domain" description="Nucleotidyl transferase" evidence="1">
    <location>
        <begin position="3"/>
        <end position="153"/>
    </location>
</feature>
<reference evidence="2 3" key="1">
    <citation type="journal article" date="2010" name="PLoS ONE">
        <title>The glycobiome of the rumen bacterium Butyrivibrio proteoclasticus B316(T) highlights adaptation to a polysaccharide-rich environment.</title>
        <authorList>
            <person name="Kelly W.J."/>
            <person name="Leahy S.C."/>
            <person name="Altermann E."/>
            <person name="Yeoman C.J."/>
            <person name="Dunne J.C."/>
            <person name="Kong Z."/>
            <person name="Pacheco D.M."/>
            <person name="Li D."/>
            <person name="Noel S.J."/>
            <person name="Moon C.D."/>
            <person name="Cookson A.L."/>
            <person name="Attwood G.T."/>
        </authorList>
    </citation>
    <scope>NUCLEOTIDE SEQUENCE [LARGE SCALE GENOMIC DNA]</scope>
    <source>
        <strain evidence="3">ATCC 51982 / DSM 14932 / B316</strain>
    </source>
</reference>
<dbReference type="Proteomes" id="UP000001299">
    <property type="component" value="Chromosome 1"/>
</dbReference>
<keyword evidence="2" id="KW-0548">Nucleotidyltransferase</keyword>
<dbReference type="GO" id="GO:0047343">
    <property type="term" value="F:glucose-1-phosphate cytidylyltransferase activity"/>
    <property type="evidence" value="ECO:0007669"/>
    <property type="project" value="UniProtKB-EC"/>
</dbReference>
<dbReference type="STRING" id="515622.bpr_I1117"/>
<keyword evidence="2" id="KW-0808">Transferase</keyword>
<evidence type="ECO:0000313" key="2">
    <source>
        <dbReference type="EMBL" id="ADL33857.1"/>
    </source>
</evidence>
<proteinExistence type="predicted"/>
<keyword evidence="3" id="KW-1185">Reference proteome</keyword>
<dbReference type="RefSeq" id="WP_013280513.1">
    <property type="nucleotide sequence ID" value="NC_014387.1"/>
</dbReference>
<dbReference type="InterPro" id="IPR029044">
    <property type="entry name" value="Nucleotide-diphossugar_trans"/>
</dbReference>
<dbReference type="Gene3D" id="3.90.550.10">
    <property type="entry name" value="Spore Coat Polysaccharide Biosynthesis Protein SpsA, Chain A"/>
    <property type="match status" value="1"/>
</dbReference>
<dbReference type="SUPFAM" id="SSF53448">
    <property type="entry name" value="Nucleotide-diphospho-sugar transferases"/>
    <property type="match status" value="1"/>
</dbReference>
<protein>
    <submittedName>
        <fullName evidence="2">Glucose-1-phosphate cytidylyltransferase RfbF1</fullName>
        <ecNumber evidence="2">2.7.7.33</ecNumber>
    </submittedName>
</protein>
<gene>
    <name evidence="2" type="primary">rfbF1</name>
    <name evidence="2" type="ordered locus">bpr_I1117</name>
</gene>
<evidence type="ECO:0000313" key="3">
    <source>
        <dbReference type="Proteomes" id="UP000001299"/>
    </source>
</evidence>
<evidence type="ECO:0000259" key="1">
    <source>
        <dbReference type="Pfam" id="PF00483"/>
    </source>
</evidence>
<dbReference type="EMBL" id="CP001810">
    <property type="protein sequence ID" value="ADL33857.1"/>
    <property type="molecule type" value="Genomic_DNA"/>
</dbReference>
<dbReference type="HOGENOM" id="CLU_029499_10_0_9"/>
<dbReference type="AlphaFoldDB" id="E0S232"/>
<dbReference type="KEGG" id="bpb:bpr_I1117"/>
<dbReference type="InterPro" id="IPR013446">
    <property type="entry name" value="G1P_cyt_trans-like"/>
</dbReference>
<name>E0S232_BUTPB</name>
<dbReference type="Pfam" id="PF00483">
    <property type="entry name" value="NTP_transferase"/>
    <property type="match status" value="1"/>
</dbReference>
<dbReference type="eggNOG" id="COG1208">
    <property type="taxonomic scope" value="Bacteria"/>
</dbReference>
<dbReference type="EC" id="2.7.7.33" evidence="2"/>
<accession>E0S232</accession>
<organism evidence="2 3">
    <name type="scientific">Butyrivibrio proteoclasticus (strain ATCC 51982 / DSM 14932 / B316)</name>
    <name type="common">Clostridium proteoclasticum</name>
    <dbReference type="NCBI Taxonomy" id="515622"/>
    <lineage>
        <taxon>Bacteria</taxon>
        <taxon>Bacillati</taxon>
        <taxon>Bacillota</taxon>
        <taxon>Clostridia</taxon>
        <taxon>Lachnospirales</taxon>
        <taxon>Lachnospiraceae</taxon>
        <taxon>Butyrivibrio</taxon>
    </lineage>
</organism>
<sequence length="245" mass="27882">MKMVILAGGQKSTISNEPVGVPKPMIPIGERPLLWHIMKHASIHGINDFIICGGYKVETIKEYFLDYYIYQADIKVNTEKNTVEILSQDKEHWNISVIDTGIETKPTERVKRVLGIIDDDFILSYGDCISDIPLEKVMEYHKKEKKDMTIVVARPTGRKVPLSFFADKEKWDSINEAWTSAGTFAISKDAFEKVSKVGDIEEVLSELSVSFYRHGGFFSTIETLRDKVAAEEKWKQGNAPWMECV</sequence>
<dbReference type="InterPro" id="IPR005835">
    <property type="entry name" value="NTP_transferase_dom"/>
</dbReference>
<dbReference type="PANTHER" id="PTHR47183:SF1">
    <property type="entry name" value="GLUCOSE-1-PHOSPHATE CYTIDYLYLTRANSFERASE"/>
    <property type="match status" value="1"/>
</dbReference>
<dbReference type="PANTHER" id="PTHR47183">
    <property type="entry name" value="GLUCOSE-1-PHOSPHATE CYTIDYLYLTRANSFERASE-RELATED"/>
    <property type="match status" value="1"/>
</dbReference>